<reference evidence="1 2" key="3">
    <citation type="submission" date="2019-11" db="EMBL/GenBank/DDBJ databases">
        <title>A de novo genome assembly of a pear dwarfing rootstock.</title>
        <authorList>
            <person name="Wang F."/>
            <person name="Wang J."/>
            <person name="Li S."/>
            <person name="Zhang Y."/>
            <person name="Fang M."/>
            <person name="Ma L."/>
            <person name="Zhao Y."/>
            <person name="Jiang S."/>
        </authorList>
    </citation>
    <scope>NUCLEOTIDE SEQUENCE [LARGE SCALE GENOMIC DNA]</scope>
    <source>
        <strain evidence="1">S2</strain>
        <tissue evidence="1">Leaf</tissue>
    </source>
</reference>
<evidence type="ECO:0008006" key="3">
    <source>
        <dbReference type="Google" id="ProtNLM"/>
    </source>
</evidence>
<evidence type="ECO:0000313" key="2">
    <source>
        <dbReference type="Proteomes" id="UP000327157"/>
    </source>
</evidence>
<accession>A0A5N5H2A8</accession>
<gene>
    <name evidence="1" type="ORF">D8674_024221</name>
</gene>
<dbReference type="OrthoDB" id="747893at2759"/>
<comment type="caution">
    <text evidence="1">The sequence shown here is derived from an EMBL/GenBank/DDBJ whole genome shotgun (WGS) entry which is preliminary data.</text>
</comment>
<dbReference type="Proteomes" id="UP000327157">
    <property type="component" value="Chromosome 4"/>
</dbReference>
<dbReference type="PANTHER" id="PTHR33356:SF5">
    <property type="entry name" value="TIP41-LIKE PROTEIN"/>
    <property type="match status" value="1"/>
</dbReference>
<name>A0A5N5H2A8_9ROSA</name>
<reference evidence="2" key="2">
    <citation type="submission" date="2019-10" db="EMBL/GenBank/DDBJ databases">
        <title>A de novo genome assembly of a pear dwarfing rootstock.</title>
        <authorList>
            <person name="Wang F."/>
            <person name="Wang J."/>
            <person name="Li S."/>
            <person name="Zhang Y."/>
            <person name="Fang M."/>
            <person name="Ma L."/>
            <person name="Zhao Y."/>
            <person name="Jiang S."/>
        </authorList>
    </citation>
    <scope>NUCLEOTIDE SEQUENCE [LARGE SCALE GENOMIC DNA]</scope>
</reference>
<evidence type="ECO:0000313" key="1">
    <source>
        <dbReference type="EMBL" id="KAB2622039.1"/>
    </source>
</evidence>
<dbReference type="AlphaFoldDB" id="A0A5N5H2A8"/>
<proteinExistence type="predicted"/>
<keyword evidence="2" id="KW-1185">Reference proteome</keyword>
<reference evidence="1 2" key="1">
    <citation type="submission" date="2019-09" db="EMBL/GenBank/DDBJ databases">
        <authorList>
            <person name="Ou C."/>
        </authorList>
    </citation>
    <scope>NUCLEOTIDE SEQUENCE [LARGE SCALE GENOMIC DNA]</scope>
    <source>
        <strain evidence="1">S2</strain>
        <tissue evidence="1">Leaf</tissue>
    </source>
</reference>
<dbReference type="EMBL" id="SMOL01000231">
    <property type="protein sequence ID" value="KAB2622039.1"/>
    <property type="molecule type" value="Genomic_DNA"/>
</dbReference>
<organism evidence="1 2">
    <name type="scientific">Pyrus ussuriensis x Pyrus communis</name>
    <dbReference type="NCBI Taxonomy" id="2448454"/>
    <lineage>
        <taxon>Eukaryota</taxon>
        <taxon>Viridiplantae</taxon>
        <taxon>Streptophyta</taxon>
        <taxon>Embryophyta</taxon>
        <taxon>Tracheophyta</taxon>
        <taxon>Spermatophyta</taxon>
        <taxon>Magnoliopsida</taxon>
        <taxon>eudicotyledons</taxon>
        <taxon>Gunneridae</taxon>
        <taxon>Pentapetalae</taxon>
        <taxon>rosids</taxon>
        <taxon>fabids</taxon>
        <taxon>Rosales</taxon>
        <taxon>Rosaceae</taxon>
        <taxon>Amygdaloideae</taxon>
        <taxon>Maleae</taxon>
        <taxon>Pyrus</taxon>
    </lineage>
</organism>
<protein>
    <recommendedName>
        <fullName evidence="3">TIP41-like protein</fullName>
    </recommendedName>
</protein>
<dbReference type="PANTHER" id="PTHR33356">
    <property type="entry name" value="TIP41-LIKE PROTEIN"/>
    <property type="match status" value="1"/>
</dbReference>
<sequence length="408" mass="45056">MDDTLDAAFWLPTQILNDDDAPAMELNSNTNKSGGYGFDTDAPKALFPFEFPYGGTFGVSSDFISPVESSETESDEEDYLAGLTRQMARSTLDDEFKYPDSAFASKKPKGWVASGSPQSTLCAVGSGCGCGQGSSRGSPNAQSPPATWDLLHAAAGEVAKMRINQSTGLLGPPRKPFPVSVPPNHHPDAAYYYHQQSLSHKHLRAAQFKLLRQQQVMKEQNAAVWGAQTRYPPAQTQPQPHLNHQTRARNNTPNILNARPLGLSPSAWPPLQQAQQQQQYNKNGSGFRAVYIGNQNPSAKVERSGTGVFLPRQVGPQFEPRKKQVCSTALLPARVVQALNLNIDDMQHQHQPQLQRRFNGRLNSDYEVALQLRSKAAATRTATLQQKRNIWPQPAASNEIRLPQEWTY</sequence>